<keyword evidence="3" id="KW-1185">Reference proteome</keyword>
<dbReference type="Gene3D" id="2.40.30.10">
    <property type="entry name" value="Translation factors"/>
    <property type="match status" value="1"/>
</dbReference>
<dbReference type="GO" id="GO:0016491">
    <property type="term" value="F:oxidoreductase activity"/>
    <property type="evidence" value="ECO:0007669"/>
    <property type="project" value="InterPro"/>
</dbReference>
<dbReference type="InterPro" id="IPR039374">
    <property type="entry name" value="SIP_fam"/>
</dbReference>
<dbReference type="InterPro" id="IPR013113">
    <property type="entry name" value="SIP_FAD-bd"/>
</dbReference>
<organism evidence="2 3">
    <name type="scientific">Gordonia mangrovi</name>
    <dbReference type="NCBI Taxonomy" id="2665643"/>
    <lineage>
        <taxon>Bacteria</taxon>
        <taxon>Bacillati</taxon>
        <taxon>Actinomycetota</taxon>
        <taxon>Actinomycetes</taxon>
        <taxon>Mycobacteriales</taxon>
        <taxon>Gordoniaceae</taxon>
        <taxon>Gordonia</taxon>
    </lineage>
</organism>
<dbReference type="Pfam" id="PF08021">
    <property type="entry name" value="FAD_binding_9"/>
    <property type="match status" value="1"/>
</dbReference>
<dbReference type="InterPro" id="IPR039261">
    <property type="entry name" value="FNR_nucleotide-bd"/>
</dbReference>
<dbReference type="CDD" id="cd06193">
    <property type="entry name" value="siderophore_interacting"/>
    <property type="match status" value="1"/>
</dbReference>
<dbReference type="InterPro" id="IPR007037">
    <property type="entry name" value="SIP_rossman_dom"/>
</dbReference>
<dbReference type="PANTHER" id="PTHR30157:SF0">
    <property type="entry name" value="NADPH-DEPENDENT FERRIC-CHELATE REDUCTASE"/>
    <property type="match status" value="1"/>
</dbReference>
<feature type="domain" description="FAD-binding FR-type" evidence="1">
    <location>
        <begin position="1"/>
        <end position="129"/>
    </location>
</feature>
<reference evidence="2 3" key="1">
    <citation type="submission" date="2019-11" db="EMBL/GenBank/DDBJ databases">
        <title>Gordonia sp. nov., a novel actinobacterium isolated from mangrove soil in Hainan.</title>
        <authorList>
            <person name="Huang X."/>
            <person name="Xie Y."/>
            <person name="Chu X."/>
            <person name="Xiao K."/>
        </authorList>
    </citation>
    <scope>NUCLEOTIDE SEQUENCE [LARGE SCALE GENOMIC DNA]</scope>
    <source>
        <strain evidence="2 3">HNM0687</strain>
    </source>
</reference>
<dbReference type="Gene3D" id="3.40.50.80">
    <property type="entry name" value="Nucleotide-binding domain of ferredoxin-NADP reductase (FNR) module"/>
    <property type="match status" value="1"/>
</dbReference>
<dbReference type="RefSeq" id="WP_160901316.1">
    <property type="nucleotide sequence ID" value="NZ_CP102850.1"/>
</dbReference>
<accession>A0A6L7GIV7</accession>
<evidence type="ECO:0000313" key="2">
    <source>
        <dbReference type="EMBL" id="MXP19776.1"/>
    </source>
</evidence>
<protein>
    <submittedName>
        <fullName evidence="2">Siderophore-interacting protein</fullName>
    </submittedName>
</protein>
<name>A0A6L7GIV7_9ACTN</name>
<dbReference type="SUPFAM" id="SSF63380">
    <property type="entry name" value="Riboflavin synthase domain-like"/>
    <property type="match status" value="1"/>
</dbReference>
<gene>
    <name evidence="2" type="ORF">GIY30_00155</name>
</gene>
<sequence>MSHSTAHVTATTDLGPRLRRLHFHVPDLAGLGLPGDPDEAVGIYFPAPGETTTPDMECRDGIWGYHDPESAPEARNYSVRAVDHATGSMTVDFVIHSHGPATAWAQRAEPGHQVVMAHACGWYRAVPAHWRLLAADLAGFPALARILDEDNGTTPTTTVVEVPAAADLDYLDDVDHDADVVAVIGSGNGIGPSVLAASMRQLPVPAGAGYCWFAGEAAQSRAVRTWLRREHQWGREQYDIIGYWRSDGEEWSRRYAAYGDELFAIYQRAIADGKGEKAAAEEFDEALEERGL</sequence>
<evidence type="ECO:0000313" key="3">
    <source>
        <dbReference type="Proteomes" id="UP000475545"/>
    </source>
</evidence>
<dbReference type="InterPro" id="IPR017938">
    <property type="entry name" value="Riboflavin_synthase-like_b-brl"/>
</dbReference>
<dbReference type="AlphaFoldDB" id="A0A6L7GIV7"/>
<dbReference type="PROSITE" id="PS51384">
    <property type="entry name" value="FAD_FR"/>
    <property type="match status" value="1"/>
</dbReference>
<proteinExistence type="predicted"/>
<comment type="caution">
    <text evidence="2">The sequence shown here is derived from an EMBL/GenBank/DDBJ whole genome shotgun (WGS) entry which is preliminary data.</text>
</comment>
<evidence type="ECO:0000259" key="1">
    <source>
        <dbReference type="PROSITE" id="PS51384"/>
    </source>
</evidence>
<dbReference type="Pfam" id="PF04954">
    <property type="entry name" value="SIP"/>
    <property type="match status" value="1"/>
</dbReference>
<dbReference type="PANTHER" id="PTHR30157">
    <property type="entry name" value="FERRIC REDUCTASE, NADPH-DEPENDENT"/>
    <property type="match status" value="1"/>
</dbReference>
<dbReference type="InterPro" id="IPR017927">
    <property type="entry name" value="FAD-bd_FR_type"/>
</dbReference>
<dbReference type="EMBL" id="WMBR01000001">
    <property type="protein sequence ID" value="MXP19776.1"/>
    <property type="molecule type" value="Genomic_DNA"/>
</dbReference>
<dbReference type="Proteomes" id="UP000475545">
    <property type="component" value="Unassembled WGS sequence"/>
</dbReference>